<dbReference type="PANTHER" id="PTHR45138:SF9">
    <property type="entry name" value="DIGUANYLATE CYCLASE DGCM-RELATED"/>
    <property type="match status" value="1"/>
</dbReference>
<dbReference type="SUPFAM" id="SSF55073">
    <property type="entry name" value="Nucleotide cyclase"/>
    <property type="match status" value="1"/>
</dbReference>
<dbReference type="CDD" id="cd01949">
    <property type="entry name" value="GGDEF"/>
    <property type="match status" value="1"/>
</dbReference>
<dbReference type="Gene3D" id="3.30.70.270">
    <property type="match status" value="1"/>
</dbReference>
<evidence type="ECO:0000256" key="1">
    <source>
        <dbReference type="ARBA" id="ARBA00012528"/>
    </source>
</evidence>
<sequence length="166" mass="17665">MNDTYGHDAGDRALVHVAKALSSKLGPAHHVSRFGGEEFLVVMRDVTATEAVASLRSVLASLQPLELAVDLPPVRCTFSAGVAGALPRDDLKGLLARADQALYDAKARGRGRIEIKRPTLTAACSATTGLPGMEATEAGRVCLRPGTDVRALWGYDPSCTWLARRK</sequence>
<evidence type="ECO:0000313" key="4">
    <source>
        <dbReference type="EMBL" id="NNM73921.1"/>
    </source>
</evidence>
<evidence type="ECO:0000313" key="5">
    <source>
        <dbReference type="Proteomes" id="UP000564885"/>
    </source>
</evidence>
<comment type="catalytic activity">
    <reaction evidence="2">
        <text>2 GTP = 3',3'-c-di-GMP + 2 diphosphate</text>
        <dbReference type="Rhea" id="RHEA:24898"/>
        <dbReference type="ChEBI" id="CHEBI:33019"/>
        <dbReference type="ChEBI" id="CHEBI:37565"/>
        <dbReference type="ChEBI" id="CHEBI:58805"/>
        <dbReference type="EC" id="2.7.7.65"/>
    </reaction>
</comment>
<organism evidence="4 5">
    <name type="scientific">Enterovirga aerilata</name>
    <dbReference type="NCBI Taxonomy" id="2730920"/>
    <lineage>
        <taxon>Bacteria</taxon>
        <taxon>Pseudomonadati</taxon>
        <taxon>Pseudomonadota</taxon>
        <taxon>Alphaproteobacteria</taxon>
        <taxon>Hyphomicrobiales</taxon>
        <taxon>Methylobacteriaceae</taxon>
        <taxon>Enterovirga</taxon>
    </lineage>
</organism>
<dbReference type="InterPro" id="IPR000160">
    <property type="entry name" value="GGDEF_dom"/>
</dbReference>
<protein>
    <recommendedName>
        <fullName evidence="1">diguanylate cyclase</fullName>
        <ecNumber evidence="1">2.7.7.65</ecNumber>
    </recommendedName>
</protein>
<dbReference type="InterPro" id="IPR029787">
    <property type="entry name" value="Nucleotide_cyclase"/>
</dbReference>
<dbReference type="PROSITE" id="PS50887">
    <property type="entry name" value="GGDEF"/>
    <property type="match status" value="1"/>
</dbReference>
<dbReference type="EC" id="2.7.7.65" evidence="1"/>
<reference evidence="4 5" key="1">
    <citation type="submission" date="2020-04" db="EMBL/GenBank/DDBJ databases">
        <title>Enterovirga sp. isolate from soil.</title>
        <authorList>
            <person name="Chea S."/>
            <person name="Kim D.-U."/>
        </authorList>
    </citation>
    <scope>NUCLEOTIDE SEQUENCE [LARGE SCALE GENOMIC DNA]</scope>
    <source>
        <strain evidence="4 5">DB1703</strain>
    </source>
</reference>
<keyword evidence="5" id="KW-1185">Reference proteome</keyword>
<comment type="caution">
    <text evidence="4">The sequence shown here is derived from an EMBL/GenBank/DDBJ whole genome shotgun (WGS) entry which is preliminary data.</text>
</comment>
<evidence type="ECO:0000259" key="3">
    <source>
        <dbReference type="PROSITE" id="PS50887"/>
    </source>
</evidence>
<dbReference type="SMART" id="SM00267">
    <property type="entry name" value="GGDEF"/>
    <property type="match status" value="1"/>
</dbReference>
<dbReference type="NCBIfam" id="TIGR00254">
    <property type="entry name" value="GGDEF"/>
    <property type="match status" value="1"/>
</dbReference>
<dbReference type="InterPro" id="IPR050469">
    <property type="entry name" value="Diguanylate_Cyclase"/>
</dbReference>
<dbReference type="Proteomes" id="UP000564885">
    <property type="component" value="Unassembled WGS sequence"/>
</dbReference>
<dbReference type="GO" id="GO:0052621">
    <property type="term" value="F:diguanylate cyclase activity"/>
    <property type="evidence" value="ECO:0007669"/>
    <property type="project" value="UniProtKB-EC"/>
</dbReference>
<gene>
    <name evidence="4" type="ORF">HJG44_16170</name>
</gene>
<dbReference type="InterPro" id="IPR043128">
    <property type="entry name" value="Rev_trsase/Diguanyl_cyclase"/>
</dbReference>
<proteinExistence type="predicted"/>
<dbReference type="PANTHER" id="PTHR45138">
    <property type="entry name" value="REGULATORY COMPONENTS OF SENSORY TRANSDUCTION SYSTEM"/>
    <property type="match status" value="1"/>
</dbReference>
<accession>A0A849I9D4</accession>
<feature type="domain" description="GGDEF" evidence="3">
    <location>
        <begin position="1"/>
        <end position="118"/>
    </location>
</feature>
<dbReference type="Pfam" id="PF00990">
    <property type="entry name" value="GGDEF"/>
    <property type="match status" value="1"/>
</dbReference>
<name>A0A849I9D4_9HYPH</name>
<dbReference type="AlphaFoldDB" id="A0A849I9D4"/>
<dbReference type="EMBL" id="JABEPP010000004">
    <property type="protein sequence ID" value="NNM73921.1"/>
    <property type="molecule type" value="Genomic_DNA"/>
</dbReference>
<evidence type="ECO:0000256" key="2">
    <source>
        <dbReference type="ARBA" id="ARBA00034247"/>
    </source>
</evidence>